<evidence type="ECO:0000313" key="9">
    <source>
        <dbReference type="Proteomes" id="UP000617531"/>
    </source>
</evidence>
<comment type="caution">
    <text evidence="8">The sequence shown here is derived from an EMBL/GenBank/DDBJ whole genome shotgun (WGS) entry which is preliminary data.</text>
</comment>
<name>A0A8J3LZX7_9MICO</name>
<dbReference type="RefSeq" id="WP_191281755.1">
    <property type="nucleotide sequence ID" value="NZ_BNAI01000001.1"/>
</dbReference>
<reference evidence="8" key="2">
    <citation type="submission" date="2020-09" db="EMBL/GenBank/DDBJ databases">
        <authorList>
            <person name="Sun Q."/>
            <person name="Zhou Y."/>
        </authorList>
    </citation>
    <scope>NUCLEOTIDE SEQUENCE</scope>
    <source>
        <strain evidence="8">CGMCC 1.16548</strain>
    </source>
</reference>
<reference evidence="8" key="1">
    <citation type="journal article" date="2014" name="Int. J. Syst. Evol. Microbiol.">
        <title>Complete genome sequence of Corynebacterium casei LMG S-19264T (=DSM 44701T), isolated from a smear-ripened cheese.</title>
        <authorList>
            <consortium name="US DOE Joint Genome Institute (JGI-PGF)"/>
            <person name="Walter F."/>
            <person name="Albersmeier A."/>
            <person name="Kalinowski J."/>
            <person name="Ruckert C."/>
        </authorList>
    </citation>
    <scope>NUCLEOTIDE SEQUENCE</scope>
    <source>
        <strain evidence="8">CGMCC 1.16548</strain>
    </source>
</reference>
<dbReference type="CDD" id="cd02440">
    <property type="entry name" value="AdoMet_MTases"/>
    <property type="match status" value="1"/>
</dbReference>
<proteinExistence type="inferred from homology"/>
<evidence type="ECO:0000256" key="3">
    <source>
        <dbReference type="ARBA" id="ARBA00022691"/>
    </source>
</evidence>
<dbReference type="EC" id="2.1.1.297" evidence="5"/>
<evidence type="ECO:0000256" key="1">
    <source>
        <dbReference type="ARBA" id="ARBA00022603"/>
    </source>
</evidence>
<dbReference type="GO" id="GO:0032259">
    <property type="term" value="P:methylation"/>
    <property type="evidence" value="ECO:0007669"/>
    <property type="project" value="UniProtKB-KW"/>
</dbReference>
<dbReference type="InterPro" id="IPR029063">
    <property type="entry name" value="SAM-dependent_MTases_sf"/>
</dbReference>
<dbReference type="InterPro" id="IPR004556">
    <property type="entry name" value="HemK-like"/>
</dbReference>
<dbReference type="InterPro" id="IPR019874">
    <property type="entry name" value="RF_methyltr_PrmC"/>
</dbReference>
<organism evidence="8 9">
    <name type="scientific">Pseudolysinimonas yzui</name>
    <dbReference type="NCBI Taxonomy" id="2708254"/>
    <lineage>
        <taxon>Bacteria</taxon>
        <taxon>Bacillati</taxon>
        <taxon>Actinomycetota</taxon>
        <taxon>Actinomycetes</taxon>
        <taxon>Micrococcales</taxon>
        <taxon>Microbacteriaceae</taxon>
        <taxon>Pseudolysinimonas</taxon>
    </lineage>
</organism>
<dbReference type="GO" id="GO:0003676">
    <property type="term" value="F:nucleic acid binding"/>
    <property type="evidence" value="ECO:0007669"/>
    <property type="project" value="InterPro"/>
</dbReference>
<dbReference type="PROSITE" id="PS00092">
    <property type="entry name" value="N6_MTASE"/>
    <property type="match status" value="1"/>
</dbReference>
<dbReference type="InterPro" id="IPR040758">
    <property type="entry name" value="PrmC_N"/>
</dbReference>
<dbReference type="SUPFAM" id="SSF53335">
    <property type="entry name" value="S-adenosyl-L-methionine-dependent methyltransferases"/>
    <property type="match status" value="1"/>
</dbReference>
<dbReference type="NCBIfam" id="TIGR03534">
    <property type="entry name" value="RF_mod_PrmC"/>
    <property type="match status" value="1"/>
</dbReference>
<evidence type="ECO:0000256" key="4">
    <source>
        <dbReference type="ARBA" id="ARBA00048391"/>
    </source>
</evidence>
<feature type="domain" description="Release factor glutamine methyltransferase N-terminal" evidence="7">
    <location>
        <begin position="6"/>
        <end position="77"/>
    </location>
</feature>
<comment type="caution">
    <text evidence="5">Lacks conserved residue(s) required for the propagation of feature annotation.</text>
</comment>
<protein>
    <recommendedName>
        <fullName evidence="5">Release factor glutamine methyltransferase</fullName>
        <shortName evidence="5">RF MTase</shortName>
        <ecNumber evidence="5">2.1.1.297</ecNumber>
    </recommendedName>
    <alternativeName>
        <fullName evidence="5">N5-glutamine methyltransferase PrmC</fullName>
    </alternativeName>
    <alternativeName>
        <fullName evidence="5">Protein-(glutamine-N5) MTase PrmC</fullName>
    </alternativeName>
    <alternativeName>
        <fullName evidence="5">Protein-glutamine N-methyltransferase PrmC</fullName>
    </alternativeName>
</protein>
<dbReference type="PANTHER" id="PTHR18895">
    <property type="entry name" value="HEMK METHYLTRANSFERASE"/>
    <property type="match status" value="1"/>
</dbReference>
<feature type="binding site" evidence="5">
    <location>
        <position position="192"/>
    </location>
    <ligand>
        <name>S-adenosyl-L-methionine</name>
        <dbReference type="ChEBI" id="CHEBI:59789"/>
    </ligand>
</feature>
<evidence type="ECO:0000259" key="7">
    <source>
        <dbReference type="Pfam" id="PF17827"/>
    </source>
</evidence>
<evidence type="ECO:0000256" key="5">
    <source>
        <dbReference type="HAMAP-Rule" id="MF_02126"/>
    </source>
</evidence>
<evidence type="ECO:0000313" key="8">
    <source>
        <dbReference type="EMBL" id="GHF07099.1"/>
    </source>
</evidence>
<feature type="binding site" evidence="5">
    <location>
        <position position="147"/>
    </location>
    <ligand>
        <name>S-adenosyl-L-methionine</name>
        <dbReference type="ChEBI" id="CHEBI:59789"/>
    </ligand>
</feature>
<feature type="binding site" evidence="5">
    <location>
        <begin position="124"/>
        <end position="128"/>
    </location>
    <ligand>
        <name>S-adenosyl-L-methionine</name>
        <dbReference type="ChEBI" id="CHEBI:59789"/>
    </ligand>
</feature>
<accession>A0A8J3LZX7</accession>
<dbReference type="AlphaFoldDB" id="A0A8J3LZX7"/>
<dbReference type="InterPro" id="IPR007848">
    <property type="entry name" value="Small_mtfrase_dom"/>
</dbReference>
<dbReference type="InterPro" id="IPR002052">
    <property type="entry name" value="DNA_methylase_N6_adenine_CS"/>
</dbReference>
<dbReference type="HAMAP" id="MF_02126">
    <property type="entry name" value="RF_methyltr_PrmC"/>
    <property type="match status" value="1"/>
</dbReference>
<dbReference type="PANTHER" id="PTHR18895:SF74">
    <property type="entry name" value="MTRF1L RELEASE FACTOR GLUTAMINE METHYLTRANSFERASE"/>
    <property type="match status" value="1"/>
</dbReference>
<feature type="binding site" evidence="5">
    <location>
        <begin position="192"/>
        <end position="195"/>
    </location>
    <ligand>
        <name>substrate</name>
    </ligand>
</feature>
<evidence type="ECO:0000259" key="6">
    <source>
        <dbReference type="Pfam" id="PF05175"/>
    </source>
</evidence>
<keyword evidence="1 5" id="KW-0489">Methyltransferase</keyword>
<keyword evidence="2 5" id="KW-0808">Transferase</keyword>
<keyword evidence="3 5" id="KW-0949">S-adenosyl-L-methionine</keyword>
<dbReference type="Proteomes" id="UP000617531">
    <property type="component" value="Unassembled WGS sequence"/>
</dbReference>
<dbReference type="InterPro" id="IPR050320">
    <property type="entry name" value="N5-glutamine_MTase"/>
</dbReference>
<comment type="catalytic activity">
    <reaction evidence="4 5">
        <text>L-glutaminyl-[peptide chain release factor] + S-adenosyl-L-methionine = N(5)-methyl-L-glutaminyl-[peptide chain release factor] + S-adenosyl-L-homocysteine + H(+)</text>
        <dbReference type="Rhea" id="RHEA:42896"/>
        <dbReference type="Rhea" id="RHEA-COMP:10271"/>
        <dbReference type="Rhea" id="RHEA-COMP:10272"/>
        <dbReference type="ChEBI" id="CHEBI:15378"/>
        <dbReference type="ChEBI" id="CHEBI:30011"/>
        <dbReference type="ChEBI" id="CHEBI:57856"/>
        <dbReference type="ChEBI" id="CHEBI:59789"/>
        <dbReference type="ChEBI" id="CHEBI:61891"/>
        <dbReference type="EC" id="2.1.1.297"/>
    </reaction>
</comment>
<dbReference type="EMBL" id="BNAI01000001">
    <property type="protein sequence ID" value="GHF07099.1"/>
    <property type="molecule type" value="Genomic_DNA"/>
</dbReference>
<dbReference type="Pfam" id="PF17827">
    <property type="entry name" value="PrmC_N"/>
    <property type="match status" value="1"/>
</dbReference>
<comment type="function">
    <text evidence="5">Methylates the class 1 translation termination release factors RF1/PrfA and RF2/PrfB on the glutamine residue of the universally conserved GGQ motif.</text>
</comment>
<comment type="similarity">
    <text evidence="5">Belongs to the protein N5-glutamine methyltransferase family. PrmC subfamily.</text>
</comment>
<keyword evidence="9" id="KW-1185">Reference proteome</keyword>
<sequence>MNLRALLDHAVAVLTTARVPSPEADAELLVAHVLGVSRGQVQAQVVTGASVDAEQRHAVLELVERRAAREPLQHLTGRAAFRSLELAVGPGVFVPRPETELVAQLAIDALLAVPGGSPRAADLGTGSGAIALALATEVPHAEVVAVENSPRAYVWTRENATRVGASNLRLVFADLADALPELDGTLDVVVSNPPYIPLGAIPRDPEVRLHDPEAALYGGADGLDVVRAVSATAWRLLRPGGTLVLEHGELQGADIRALLDADGWRAAATTRDLLGRDRATTALR</sequence>
<dbReference type="Gene3D" id="1.10.8.10">
    <property type="entry name" value="DNA helicase RuvA subunit, C-terminal domain"/>
    <property type="match status" value="1"/>
</dbReference>
<dbReference type="Gene3D" id="3.40.50.150">
    <property type="entry name" value="Vaccinia Virus protein VP39"/>
    <property type="match status" value="1"/>
</dbReference>
<gene>
    <name evidence="5 8" type="primary">prmC</name>
    <name evidence="8" type="ORF">GCM10011600_04670</name>
</gene>
<dbReference type="NCBIfam" id="TIGR00536">
    <property type="entry name" value="hemK_fam"/>
    <property type="match status" value="1"/>
</dbReference>
<dbReference type="GO" id="GO:0102559">
    <property type="term" value="F:peptide chain release factor N(5)-glutamine methyltransferase activity"/>
    <property type="evidence" value="ECO:0007669"/>
    <property type="project" value="UniProtKB-EC"/>
</dbReference>
<evidence type="ECO:0000256" key="2">
    <source>
        <dbReference type="ARBA" id="ARBA00022679"/>
    </source>
</evidence>
<dbReference type="Pfam" id="PF05175">
    <property type="entry name" value="MTS"/>
    <property type="match status" value="1"/>
</dbReference>
<feature type="domain" description="Methyltransferase small" evidence="6">
    <location>
        <begin position="116"/>
        <end position="195"/>
    </location>
</feature>